<proteinExistence type="predicted"/>
<evidence type="ECO:0000313" key="1">
    <source>
        <dbReference type="EMBL" id="WVX79528.1"/>
    </source>
</evidence>
<dbReference type="RefSeq" id="WP_338448462.1">
    <property type="nucleotide sequence ID" value="NZ_CP137640.1"/>
</dbReference>
<protein>
    <recommendedName>
        <fullName evidence="3">Bacterial Ig domain-containing protein</fullName>
    </recommendedName>
</protein>
<accession>A0ABZ2C844</accession>
<gene>
    <name evidence="1" type="ORF">R4Z09_19835</name>
</gene>
<evidence type="ECO:0008006" key="3">
    <source>
        <dbReference type="Google" id="ProtNLM"/>
    </source>
</evidence>
<reference evidence="1 2" key="1">
    <citation type="submission" date="2023-10" db="EMBL/GenBank/DDBJ databases">
        <title>Niallia locisalis sp.nov. isolated from a salt pond sample.</title>
        <authorList>
            <person name="Li X.-J."/>
            <person name="Dong L."/>
        </authorList>
    </citation>
    <scope>NUCLEOTIDE SEQUENCE [LARGE SCALE GENOMIC DNA]</scope>
    <source>
        <strain evidence="1 2">DSM 29761</strain>
    </source>
</reference>
<dbReference type="EMBL" id="CP137640">
    <property type="protein sequence ID" value="WVX79528.1"/>
    <property type="molecule type" value="Genomic_DNA"/>
</dbReference>
<evidence type="ECO:0000313" key="2">
    <source>
        <dbReference type="Proteomes" id="UP001357223"/>
    </source>
</evidence>
<organism evidence="1 2">
    <name type="scientific">Niallia oryzisoli</name>
    <dbReference type="NCBI Taxonomy" id="1737571"/>
    <lineage>
        <taxon>Bacteria</taxon>
        <taxon>Bacillati</taxon>
        <taxon>Bacillota</taxon>
        <taxon>Bacilli</taxon>
        <taxon>Bacillales</taxon>
        <taxon>Bacillaceae</taxon>
        <taxon>Niallia</taxon>
    </lineage>
</organism>
<dbReference type="Proteomes" id="UP001357223">
    <property type="component" value="Chromosome"/>
</dbReference>
<name>A0ABZ2C844_9BACI</name>
<keyword evidence="2" id="KW-1185">Reference proteome</keyword>
<sequence>MVITARPVPSGSVLNVVVRGEPTTATPLTPDGSGSFSAQISIPVSLDITRPNQVVKLEASTALEVYAPIGTTEPFSMNLNMSFLRDGQQIFTGNTALSNSFETEYQRIALTPIWADVPAPIGQHVYTLEILASVFGATIEQTPSLMPFSFVVTHIQL</sequence>